<dbReference type="GO" id="GO:0043565">
    <property type="term" value="F:sequence-specific DNA binding"/>
    <property type="evidence" value="ECO:0007669"/>
    <property type="project" value="InterPro"/>
</dbReference>
<dbReference type="InterPro" id="IPR018060">
    <property type="entry name" value="HTH_AraC"/>
</dbReference>
<proteinExistence type="predicted"/>
<dbReference type="PROSITE" id="PS01124">
    <property type="entry name" value="HTH_ARAC_FAMILY_2"/>
    <property type="match status" value="1"/>
</dbReference>
<keyword evidence="7" id="KW-1185">Reference proteome</keyword>
<accession>A0A1V0GWQ9</accession>
<dbReference type="SUPFAM" id="SSF51182">
    <property type="entry name" value="RmlC-like cupins"/>
    <property type="match status" value="1"/>
</dbReference>
<evidence type="ECO:0000256" key="2">
    <source>
        <dbReference type="ARBA" id="ARBA00023125"/>
    </source>
</evidence>
<dbReference type="Pfam" id="PF12833">
    <property type="entry name" value="HTH_18"/>
    <property type="match status" value="1"/>
</dbReference>
<evidence type="ECO:0000256" key="4">
    <source>
        <dbReference type="SAM" id="MobiDB-lite"/>
    </source>
</evidence>
<evidence type="ECO:0000256" key="3">
    <source>
        <dbReference type="ARBA" id="ARBA00023163"/>
    </source>
</evidence>
<dbReference type="STRING" id="147645.A6J80_18615"/>
<name>A0A1V0GWQ9_9RHOB</name>
<dbReference type="RefSeq" id="WP_080622513.1">
    <property type="nucleotide sequence ID" value="NZ_CAWMZI010000001.1"/>
</dbReference>
<dbReference type="GO" id="GO:0003700">
    <property type="term" value="F:DNA-binding transcription factor activity"/>
    <property type="evidence" value="ECO:0007669"/>
    <property type="project" value="InterPro"/>
</dbReference>
<feature type="domain" description="HTH araC/xylS-type" evidence="5">
    <location>
        <begin position="232"/>
        <end position="330"/>
    </location>
</feature>
<sequence>MNLRHLFPWQDDPAEAPALERLRQARITAETVLDPAPVDPRALPSVSDDAAASPLPRPRRPMPFDGLRLIPLDGFVWGGAVQRGRAGQGARPRVRGDHVLILVQDGGVTIELPRSGHPVSAGRLAFVPAGTAFALQPGMGCRGLVLMVPPLVAQQLAVDLPPAWRCGPPCPDDAPLIEPALRALGRGMPRGSADLAAAACQLGLLAAALNRLSPASPDPEAQTNIDFASLAERFLAVAEGRLDRDIVIADLAADLGCTVAQLDRACRAARGRGALELIYALRLERAARLLRDTDQPVTQIAQELGYGGLGHFMRCFMAGTGQTPDHFRAMVRSEAAE</sequence>
<dbReference type="SUPFAM" id="SSF46689">
    <property type="entry name" value="Homeodomain-like"/>
    <property type="match status" value="1"/>
</dbReference>
<dbReference type="Gene3D" id="1.10.10.60">
    <property type="entry name" value="Homeodomain-like"/>
    <property type="match status" value="1"/>
</dbReference>
<keyword evidence="1" id="KW-0805">Transcription regulation</keyword>
<dbReference type="InterPro" id="IPR050204">
    <property type="entry name" value="AraC_XylS_family_regulators"/>
</dbReference>
<organism evidence="6 7">
    <name type="scientific">Paracoccus yeei</name>
    <dbReference type="NCBI Taxonomy" id="147645"/>
    <lineage>
        <taxon>Bacteria</taxon>
        <taxon>Pseudomonadati</taxon>
        <taxon>Pseudomonadota</taxon>
        <taxon>Alphaproteobacteria</taxon>
        <taxon>Rhodobacterales</taxon>
        <taxon>Paracoccaceae</taxon>
        <taxon>Paracoccus</taxon>
    </lineage>
</organism>
<gene>
    <name evidence="6" type="ORF">A6J80_18615</name>
</gene>
<dbReference type="KEGG" id="pye:A6J80_18615"/>
<dbReference type="EMBL" id="CP020442">
    <property type="protein sequence ID" value="ARC38099.1"/>
    <property type="molecule type" value="Genomic_DNA"/>
</dbReference>
<protein>
    <submittedName>
        <fullName evidence="6">AraC family transcriptional regulator</fullName>
    </submittedName>
</protein>
<dbReference type="InterPro" id="IPR009057">
    <property type="entry name" value="Homeodomain-like_sf"/>
</dbReference>
<dbReference type="SMART" id="SM00342">
    <property type="entry name" value="HTH_ARAC"/>
    <property type="match status" value="1"/>
</dbReference>
<evidence type="ECO:0000259" key="5">
    <source>
        <dbReference type="PROSITE" id="PS01124"/>
    </source>
</evidence>
<evidence type="ECO:0000313" key="7">
    <source>
        <dbReference type="Proteomes" id="UP000191257"/>
    </source>
</evidence>
<feature type="region of interest" description="Disordered" evidence="4">
    <location>
        <begin position="36"/>
        <end position="59"/>
    </location>
</feature>
<dbReference type="InterPro" id="IPR011051">
    <property type="entry name" value="RmlC_Cupin_sf"/>
</dbReference>
<dbReference type="AlphaFoldDB" id="A0A1V0GWQ9"/>
<dbReference type="PANTHER" id="PTHR46796:SF15">
    <property type="entry name" value="BLL1074 PROTEIN"/>
    <property type="match status" value="1"/>
</dbReference>
<dbReference type="Proteomes" id="UP000191257">
    <property type="component" value="Chromosome"/>
</dbReference>
<keyword evidence="3" id="KW-0804">Transcription</keyword>
<evidence type="ECO:0000256" key="1">
    <source>
        <dbReference type="ARBA" id="ARBA00023015"/>
    </source>
</evidence>
<evidence type="ECO:0000313" key="6">
    <source>
        <dbReference type="EMBL" id="ARC38099.1"/>
    </source>
</evidence>
<dbReference type="PANTHER" id="PTHR46796">
    <property type="entry name" value="HTH-TYPE TRANSCRIPTIONAL ACTIVATOR RHAS-RELATED"/>
    <property type="match status" value="1"/>
</dbReference>
<keyword evidence="2" id="KW-0238">DNA-binding</keyword>
<dbReference type="eggNOG" id="COG2207">
    <property type="taxonomic scope" value="Bacteria"/>
</dbReference>
<reference evidence="6" key="1">
    <citation type="submission" date="2017-12" db="EMBL/GenBank/DDBJ databases">
        <title>FDA dAtabase for Regulatory Grade micrObial Sequences (FDA-ARGOS): Supporting development and validation of Infectious Disease Dx tests.</title>
        <authorList>
            <person name="Campos J."/>
            <person name="Goldberg B."/>
            <person name="Tallon L."/>
            <person name="Sadzewicz L."/>
            <person name="Sengamalay N."/>
            <person name="Ott S."/>
            <person name="Godinez A."/>
            <person name="Nagaraj S."/>
            <person name="Vyas G."/>
            <person name="Aluvathingal J."/>
            <person name="Nadendla S."/>
            <person name="Geyer C."/>
            <person name="Nandy P."/>
            <person name="Hobson J."/>
            <person name="Sichtig H."/>
        </authorList>
    </citation>
    <scope>NUCLEOTIDE SEQUENCE</scope>
    <source>
        <strain evidence="6">FDAARGOS_252</strain>
    </source>
</reference>